<accession>A0ABR0K6L4</accession>
<dbReference type="PRINTS" id="PR01438">
    <property type="entry name" value="UNVRSLSTRESS"/>
</dbReference>
<sequence length="640" mass="69634">MSRRGSLNLTLVDSIDEENSKILASLDQKRPSSPSVRTRFSPTSPTSPQSPYARNTLGVDSPTPRHGSIAGIGVGVTSPTQPRKKRLDPSDPSTWTSRATTSPIESRPRAASESQSTGVGVPTIQFHPPSEATKGSTSTASVTQPEVPPPANAQRKGSGSLAAALSGDLDSLHIGARQPTAGQPVSIYESPQTTRHPALSPTESGEETIEQADHRRFSNQSASFSTMTDDSDRIGAITVGDDKNEEDAVQESTEEERSESDQDEGSPVSERGRKRKSSVGSSSPDTSRIAENEKTLLTPQIKIDDTSDPKKGQPHPPGHSGKLSETKGSIKPRSNYRAASPAALSAIGDDDAELKRAKAMPLRFSPLEQTIKDRTVKMIIRGDWTSFQDAEEEEQGVRHEPRLYLVCSDLSNEASYALEWTVGTLLKDGDTILLISAMEDENASKQKEHEEPSLETRLESAKAAEEANSTMAALTRQTTNTEGKPDEPKSRLAKIRDPNRSVSRDGRTPSKKGDERIKAIEKLETDILRFVRKTTLQVRCMVEIIHCRSPRHLILNAIDELEPTLVVVGTRGQSTVRGVMLGSFSNYLVTKSSVPVMVARKRLKKAHHAKVSSQQIRMTNNLTPLGLTGKRKSLTQARID</sequence>
<dbReference type="Proteomes" id="UP001345013">
    <property type="component" value="Unassembled WGS sequence"/>
</dbReference>
<evidence type="ECO:0000313" key="4">
    <source>
        <dbReference type="Proteomes" id="UP001345013"/>
    </source>
</evidence>
<feature type="compositionally biased region" description="Acidic residues" evidence="1">
    <location>
        <begin position="243"/>
        <end position="264"/>
    </location>
</feature>
<feature type="compositionally biased region" description="Polar residues" evidence="1">
    <location>
        <begin position="133"/>
        <end position="144"/>
    </location>
</feature>
<feature type="region of interest" description="Disordered" evidence="1">
    <location>
        <begin position="23"/>
        <end position="342"/>
    </location>
</feature>
<dbReference type="PANTHER" id="PTHR46100">
    <property type="entry name" value="IMP2'P"/>
    <property type="match status" value="1"/>
</dbReference>
<dbReference type="InterPro" id="IPR014729">
    <property type="entry name" value="Rossmann-like_a/b/a_fold"/>
</dbReference>
<gene>
    <name evidence="3" type="ORF">LTR24_006211</name>
</gene>
<proteinExistence type="predicted"/>
<protein>
    <recommendedName>
        <fullName evidence="2">UspA domain-containing protein</fullName>
    </recommendedName>
</protein>
<dbReference type="CDD" id="cd23659">
    <property type="entry name" value="USP_At3g01520-like"/>
    <property type="match status" value="1"/>
</dbReference>
<reference evidence="3 4" key="1">
    <citation type="submission" date="2023-08" db="EMBL/GenBank/DDBJ databases">
        <title>Black Yeasts Isolated from many extreme environments.</title>
        <authorList>
            <person name="Coleine C."/>
            <person name="Stajich J.E."/>
            <person name="Selbmann L."/>
        </authorList>
    </citation>
    <scope>NUCLEOTIDE SEQUENCE [LARGE SCALE GENOMIC DNA]</scope>
    <source>
        <strain evidence="3 4">CCFEE 5885</strain>
    </source>
</reference>
<evidence type="ECO:0000259" key="2">
    <source>
        <dbReference type="Pfam" id="PF00582"/>
    </source>
</evidence>
<dbReference type="InterPro" id="IPR006015">
    <property type="entry name" value="Universal_stress_UspA"/>
</dbReference>
<feature type="compositionally biased region" description="Polar residues" evidence="1">
    <location>
        <begin position="91"/>
        <end position="104"/>
    </location>
</feature>
<dbReference type="InterPro" id="IPR006016">
    <property type="entry name" value="UspA"/>
</dbReference>
<evidence type="ECO:0000313" key="3">
    <source>
        <dbReference type="EMBL" id="KAK5089395.1"/>
    </source>
</evidence>
<feature type="region of interest" description="Disordered" evidence="1">
    <location>
        <begin position="465"/>
        <end position="516"/>
    </location>
</feature>
<dbReference type="Pfam" id="PF00582">
    <property type="entry name" value="Usp"/>
    <property type="match status" value="1"/>
</dbReference>
<feature type="compositionally biased region" description="Basic and acidic residues" evidence="1">
    <location>
        <begin position="483"/>
        <end position="516"/>
    </location>
</feature>
<keyword evidence="4" id="KW-1185">Reference proteome</keyword>
<dbReference type="SUPFAM" id="SSF52402">
    <property type="entry name" value="Adenine nucleotide alpha hydrolases-like"/>
    <property type="match status" value="1"/>
</dbReference>
<feature type="compositionally biased region" description="Polar residues" evidence="1">
    <location>
        <begin position="218"/>
        <end position="228"/>
    </location>
</feature>
<comment type="caution">
    <text evidence="3">The sequence shown here is derived from an EMBL/GenBank/DDBJ whole genome shotgun (WGS) entry which is preliminary data.</text>
</comment>
<evidence type="ECO:0000256" key="1">
    <source>
        <dbReference type="SAM" id="MobiDB-lite"/>
    </source>
</evidence>
<feature type="compositionally biased region" description="Basic and acidic residues" evidence="1">
    <location>
        <begin position="302"/>
        <end position="311"/>
    </location>
</feature>
<dbReference type="PANTHER" id="PTHR46100:SF4">
    <property type="entry name" value="USPA DOMAIN-CONTAINING PROTEIN"/>
    <property type="match status" value="1"/>
</dbReference>
<feature type="compositionally biased region" description="Polar residues" evidence="1">
    <location>
        <begin position="467"/>
        <end position="482"/>
    </location>
</feature>
<feature type="compositionally biased region" description="Low complexity" evidence="1">
    <location>
        <begin position="31"/>
        <end position="51"/>
    </location>
</feature>
<name>A0ABR0K6L4_9EURO</name>
<feature type="compositionally biased region" description="Low complexity" evidence="1">
    <location>
        <begin position="157"/>
        <end position="169"/>
    </location>
</feature>
<organism evidence="3 4">
    <name type="scientific">Lithohypha guttulata</name>
    <dbReference type="NCBI Taxonomy" id="1690604"/>
    <lineage>
        <taxon>Eukaryota</taxon>
        <taxon>Fungi</taxon>
        <taxon>Dikarya</taxon>
        <taxon>Ascomycota</taxon>
        <taxon>Pezizomycotina</taxon>
        <taxon>Eurotiomycetes</taxon>
        <taxon>Chaetothyriomycetidae</taxon>
        <taxon>Chaetothyriales</taxon>
        <taxon>Trichomeriaceae</taxon>
        <taxon>Lithohypha</taxon>
    </lineage>
</organism>
<feature type="domain" description="UspA" evidence="2">
    <location>
        <begin position="405"/>
        <end position="600"/>
    </location>
</feature>
<dbReference type="Gene3D" id="3.40.50.620">
    <property type="entry name" value="HUPs"/>
    <property type="match status" value="1"/>
</dbReference>
<dbReference type="EMBL" id="JAVRRG010000078">
    <property type="protein sequence ID" value="KAK5089395.1"/>
    <property type="molecule type" value="Genomic_DNA"/>
</dbReference>